<name>A0A939HIL0_9MICC</name>
<dbReference type="AlphaFoldDB" id="A0A939HIL0"/>
<dbReference type="PROSITE" id="PS51318">
    <property type="entry name" value="TAT"/>
    <property type="match status" value="1"/>
</dbReference>
<evidence type="ECO:0000256" key="3">
    <source>
        <dbReference type="ARBA" id="ARBA00022729"/>
    </source>
</evidence>
<comment type="similarity">
    <text evidence="2">Belongs to the bacterial solute-binding protein SsuA/TauA family.</text>
</comment>
<accession>A0A939HIL0</accession>
<organism evidence="4 5">
    <name type="scientific">Arthrobacter cavernae</name>
    <dbReference type="NCBI Taxonomy" id="2817681"/>
    <lineage>
        <taxon>Bacteria</taxon>
        <taxon>Bacillati</taxon>
        <taxon>Actinomycetota</taxon>
        <taxon>Actinomycetes</taxon>
        <taxon>Micrococcales</taxon>
        <taxon>Micrococcaceae</taxon>
        <taxon>Arthrobacter</taxon>
    </lineage>
</organism>
<dbReference type="GO" id="GO:0042597">
    <property type="term" value="C:periplasmic space"/>
    <property type="evidence" value="ECO:0007669"/>
    <property type="project" value="UniProtKB-SubCell"/>
</dbReference>
<dbReference type="EMBL" id="JAFNLL010000071">
    <property type="protein sequence ID" value="MBO1269914.1"/>
    <property type="molecule type" value="Genomic_DNA"/>
</dbReference>
<protein>
    <submittedName>
        <fullName evidence="4">ABC transporter substrate-binding protein</fullName>
    </submittedName>
</protein>
<comment type="caution">
    <text evidence="4">The sequence shown here is derived from an EMBL/GenBank/DDBJ whole genome shotgun (WGS) entry which is preliminary data.</text>
</comment>
<dbReference type="InterPro" id="IPR006311">
    <property type="entry name" value="TAT_signal"/>
</dbReference>
<dbReference type="SUPFAM" id="SSF53850">
    <property type="entry name" value="Periplasmic binding protein-like II"/>
    <property type="match status" value="1"/>
</dbReference>
<dbReference type="RefSeq" id="WP_207617834.1">
    <property type="nucleotide sequence ID" value="NZ_JAFNLL010000071.1"/>
</dbReference>
<dbReference type="Proteomes" id="UP000664164">
    <property type="component" value="Unassembled WGS sequence"/>
</dbReference>
<gene>
    <name evidence="4" type="ORF">J1902_18465</name>
</gene>
<sequence length="375" mass="40146">MFESQKGGSPLGRLRAWDNGVSRRSLLKYAGLGAAALGSASLLSACGSNSGAAPAATGAMHKFAVASFPGDAYFLDTINLANKDYDKHKLEVPKHITPQSGVQSFQLLVAGAIDGYAADTMLLMATHANSSKGKRPVLAGFRALETTYGIVGSKKHQWPGPEASFEEKIRSLKGKRIGVTSVGSGGDLQLKLALELAGMKYDDVTALAVGPTAQAIPNLNADRIDAYVTVQWTSTRFVAKESGGSILIDFAEANVPELMRNQAVVAIAVREEMAQQQPEVIKNWLAAQDDAREWIINNRTAAADLLNNSGLGGKAPEIAAAYVEHYISKVEPRLKPMFKATKETVDHMSELALRFGSVKKGDITYEQLVPEFARA</sequence>
<evidence type="ECO:0000256" key="1">
    <source>
        <dbReference type="ARBA" id="ARBA00004418"/>
    </source>
</evidence>
<dbReference type="PANTHER" id="PTHR30024">
    <property type="entry name" value="ALIPHATIC SULFONATES-BINDING PROTEIN-RELATED"/>
    <property type="match status" value="1"/>
</dbReference>
<proteinExistence type="inferred from homology"/>
<dbReference type="PANTHER" id="PTHR30024:SF47">
    <property type="entry name" value="TAURINE-BINDING PERIPLASMIC PROTEIN"/>
    <property type="match status" value="1"/>
</dbReference>
<comment type="subcellular location">
    <subcellularLocation>
        <location evidence="1">Periplasm</location>
    </subcellularLocation>
</comment>
<evidence type="ECO:0000313" key="4">
    <source>
        <dbReference type="EMBL" id="MBO1269914.1"/>
    </source>
</evidence>
<dbReference type="Gene3D" id="3.40.190.10">
    <property type="entry name" value="Periplasmic binding protein-like II"/>
    <property type="match status" value="1"/>
</dbReference>
<keyword evidence="5" id="KW-1185">Reference proteome</keyword>
<keyword evidence="3" id="KW-0732">Signal</keyword>
<evidence type="ECO:0000256" key="2">
    <source>
        <dbReference type="ARBA" id="ARBA00010742"/>
    </source>
</evidence>
<reference evidence="4" key="1">
    <citation type="submission" date="2021-03" db="EMBL/GenBank/DDBJ databases">
        <title>A new species, PO-11, isolated from a karst cave deposit.</title>
        <authorList>
            <person name="Zhaoxiaoyong W."/>
        </authorList>
    </citation>
    <scope>NUCLEOTIDE SEQUENCE</scope>
    <source>
        <strain evidence="4">PO-11</strain>
    </source>
</reference>
<evidence type="ECO:0000313" key="5">
    <source>
        <dbReference type="Proteomes" id="UP000664164"/>
    </source>
</evidence>
<dbReference type="Pfam" id="PF13379">
    <property type="entry name" value="NMT1_2"/>
    <property type="match status" value="1"/>
</dbReference>